<gene>
    <name evidence="1" type="ORF">SBA5_470090</name>
</gene>
<accession>A0A2N9LNZ0</accession>
<organism evidence="1 2">
    <name type="scientific">Candidatus Sulfuritelmatomonas gaucii</name>
    <dbReference type="NCBI Taxonomy" id="2043161"/>
    <lineage>
        <taxon>Bacteria</taxon>
        <taxon>Pseudomonadati</taxon>
        <taxon>Acidobacteriota</taxon>
        <taxon>Terriglobia</taxon>
        <taxon>Terriglobales</taxon>
        <taxon>Acidobacteriaceae</taxon>
        <taxon>Candidatus Sulfuritelmatomonas</taxon>
    </lineage>
</organism>
<dbReference type="Proteomes" id="UP000239735">
    <property type="component" value="Unassembled WGS sequence"/>
</dbReference>
<proteinExistence type="predicted"/>
<dbReference type="AlphaFoldDB" id="A0A2N9LNZ0"/>
<protein>
    <submittedName>
        <fullName evidence="1">Uncharacterized protein</fullName>
    </submittedName>
</protein>
<evidence type="ECO:0000313" key="2">
    <source>
        <dbReference type="Proteomes" id="UP000239735"/>
    </source>
</evidence>
<reference evidence="2" key="1">
    <citation type="submission" date="2018-02" db="EMBL/GenBank/DDBJ databases">
        <authorList>
            <person name="Hausmann B."/>
        </authorList>
    </citation>
    <scope>NUCLEOTIDE SEQUENCE [LARGE SCALE GENOMIC DNA]</scope>
    <source>
        <strain evidence="2">Peat soil MAG SbA5</strain>
    </source>
</reference>
<dbReference type="EMBL" id="OKRB01000105">
    <property type="protein sequence ID" value="SPE24969.1"/>
    <property type="molecule type" value="Genomic_DNA"/>
</dbReference>
<sequence length="122" mass="13982">MVRAASQANLEKAPKQRWTIGSNKVAAVIEPPARRHAASFLHEGLTTDRRSLTTVLQKYLLNPQPEQPRQLERQRQAGIELPRLNSVDRLPRHFQPLGQIALRPVPLSAQHLQAVLHHRYLW</sequence>
<evidence type="ECO:0000313" key="1">
    <source>
        <dbReference type="EMBL" id="SPE24969.1"/>
    </source>
</evidence>
<name>A0A2N9LNZ0_9BACT</name>